<dbReference type="EMBL" id="JASNQZ010000008">
    <property type="protein sequence ID" value="KAL0953126.1"/>
    <property type="molecule type" value="Genomic_DNA"/>
</dbReference>
<gene>
    <name evidence="4" type="ORF">HGRIS_004395</name>
</gene>
<dbReference type="Proteomes" id="UP001556367">
    <property type="component" value="Unassembled WGS sequence"/>
</dbReference>
<protein>
    <recommendedName>
        <fullName evidence="3">Ricin B lectin domain-containing protein</fullName>
    </recommendedName>
</protein>
<organism evidence="4 5">
    <name type="scientific">Hohenbuehelia grisea</name>
    <dbReference type="NCBI Taxonomy" id="104357"/>
    <lineage>
        <taxon>Eukaryota</taxon>
        <taxon>Fungi</taxon>
        <taxon>Dikarya</taxon>
        <taxon>Basidiomycota</taxon>
        <taxon>Agaricomycotina</taxon>
        <taxon>Agaricomycetes</taxon>
        <taxon>Agaricomycetidae</taxon>
        <taxon>Agaricales</taxon>
        <taxon>Pleurotineae</taxon>
        <taxon>Pleurotaceae</taxon>
        <taxon>Hohenbuehelia</taxon>
    </lineage>
</organism>
<feature type="compositionally biased region" description="Low complexity" evidence="1">
    <location>
        <begin position="29"/>
        <end position="80"/>
    </location>
</feature>
<evidence type="ECO:0000256" key="2">
    <source>
        <dbReference type="SAM" id="SignalP"/>
    </source>
</evidence>
<comment type="caution">
    <text evidence="4">The sequence shown here is derived from an EMBL/GenBank/DDBJ whole genome shotgun (WGS) entry which is preliminary data.</text>
</comment>
<evidence type="ECO:0000313" key="5">
    <source>
        <dbReference type="Proteomes" id="UP001556367"/>
    </source>
</evidence>
<evidence type="ECO:0000259" key="3">
    <source>
        <dbReference type="Pfam" id="PF00652"/>
    </source>
</evidence>
<sequence length="198" mass="20542">MYFLRSLVILSVAAAALGLNVNVEKRQDTSTTTGTSTTSSSTSSAASSSSSVSSSTSSSASASSSSSAPPTSSSSILPSSSRPPPSSSAPPPPPPSPAPTVVQLHPNFNRGKCLDVSGNIRRNGQPVQIYDCNGTGAQNWVINLANTKVQLAGTNFCLDAGNNPGNNIKMKIWQCYDNLPAQAWYYTDDRRIAVTGKG</sequence>
<dbReference type="PROSITE" id="PS50231">
    <property type="entry name" value="RICIN_B_LECTIN"/>
    <property type="match status" value="1"/>
</dbReference>
<feature type="signal peptide" evidence="2">
    <location>
        <begin position="1"/>
        <end position="18"/>
    </location>
</feature>
<name>A0ABR3JCW7_9AGAR</name>
<feature type="region of interest" description="Disordered" evidence="1">
    <location>
        <begin position="25"/>
        <end position="101"/>
    </location>
</feature>
<dbReference type="Gene3D" id="2.80.10.50">
    <property type="match status" value="1"/>
</dbReference>
<feature type="domain" description="Ricin B lectin" evidence="3">
    <location>
        <begin position="104"/>
        <end position="192"/>
    </location>
</feature>
<dbReference type="Pfam" id="PF00652">
    <property type="entry name" value="Ricin_B_lectin"/>
    <property type="match status" value="1"/>
</dbReference>
<keyword evidence="5" id="KW-1185">Reference proteome</keyword>
<proteinExistence type="predicted"/>
<dbReference type="InterPro" id="IPR035992">
    <property type="entry name" value="Ricin_B-like_lectins"/>
</dbReference>
<evidence type="ECO:0000256" key="1">
    <source>
        <dbReference type="SAM" id="MobiDB-lite"/>
    </source>
</evidence>
<accession>A0ABR3JCW7</accession>
<dbReference type="InterPro" id="IPR000772">
    <property type="entry name" value="Ricin_B_lectin"/>
</dbReference>
<feature type="compositionally biased region" description="Pro residues" evidence="1">
    <location>
        <begin position="81"/>
        <end position="98"/>
    </location>
</feature>
<evidence type="ECO:0000313" key="4">
    <source>
        <dbReference type="EMBL" id="KAL0953126.1"/>
    </source>
</evidence>
<reference evidence="5" key="1">
    <citation type="submission" date="2024-06" db="EMBL/GenBank/DDBJ databases">
        <title>Multi-omics analyses provide insights into the biosynthesis of the anticancer antibiotic pleurotin in Hohenbuehelia grisea.</title>
        <authorList>
            <person name="Weaver J.A."/>
            <person name="Alberti F."/>
        </authorList>
    </citation>
    <scope>NUCLEOTIDE SEQUENCE [LARGE SCALE GENOMIC DNA]</scope>
    <source>
        <strain evidence="5">T-177</strain>
    </source>
</reference>
<feature type="chain" id="PRO_5046659761" description="Ricin B lectin domain-containing protein" evidence="2">
    <location>
        <begin position="19"/>
        <end position="198"/>
    </location>
</feature>
<keyword evidence="2" id="KW-0732">Signal</keyword>
<dbReference type="SUPFAM" id="SSF50370">
    <property type="entry name" value="Ricin B-like lectins"/>
    <property type="match status" value="1"/>
</dbReference>